<evidence type="ECO:0000313" key="2">
    <source>
        <dbReference type="EMBL" id="WQD36511.1"/>
    </source>
</evidence>
<dbReference type="InterPro" id="IPR007061">
    <property type="entry name" value="MST-like"/>
</dbReference>
<reference evidence="2 3" key="1">
    <citation type="submission" date="2023-12" db="EMBL/GenBank/DDBJ databases">
        <title>Genome sequencing and assembly of bacterial species from a model synthetic community.</title>
        <authorList>
            <person name="Hogle S.L."/>
        </authorList>
    </citation>
    <scope>NUCLEOTIDE SEQUENCE [LARGE SCALE GENOMIC DNA]</scope>
    <source>
        <strain evidence="2 3">HAMBI_3031</strain>
    </source>
</reference>
<dbReference type="RefSeq" id="WP_211316377.1">
    <property type="nucleotide sequence ID" value="NZ_CP139960.1"/>
</dbReference>
<proteinExistence type="predicted"/>
<gene>
    <name evidence="2" type="ORF">U0035_12625</name>
</gene>
<keyword evidence="3" id="KW-1185">Reference proteome</keyword>
<organism evidence="2 3">
    <name type="scientific">Niabella yanshanensis</name>
    <dbReference type="NCBI Taxonomy" id="577386"/>
    <lineage>
        <taxon>Bacteria</taxon>
        <taxon>Pseudomonadati</taxon>
        <taxon>Bacteroidota</taxon>
        <taxon>Chitinophagia</taxon>
        <taxon>Chitinophagales</taxon>
        <taxon>Chitinophagaceae</taxon>
        <taxon>Niabella</taxon>
    </lineage>
</organism>
<evidence type="ECO:0000313" key="3">
    <source>
        <dbReference type="Proteomes" id="UP001325680"/>
    </source>
</evidence>
<feature type="signal peptide" evidence="1">
    <location>
        <begin position="1"/>
        <end position="24"/>
    </location>
</feature>
<dbReference type="Pfam" id="PF04978">
    <property type="entry name" value="MST"/>
    <property type="match status" value="1"/>
</dbReference>
<protein>
    <submittedName>
        <fullName evidence="2">DUF664 domain-containing protein</fullName>
    </submittedName>
</protein>
<dbReference type="Proteomes" id="UP001325680">
    <property type="component" value="Chromosome"/>
</dbReference>
<name>A0ABZ0W0A7_9BACT</name>
<dbReference type="Gene3D" id="1.20.120.450">
    <property type="entry name" value="dinb family like domain"/>
    <property type="match status" value="1"/>
</dbReference>
<feature type="chain" id="PRO_5047314097" evidence="1">
    <location>
        <begin position="25"/>
        <end position="213"/>
    </location>
</feature>
<keyword evidence="1" id="KW-0732">Signal</keyword>
<accession>A0ABZ0W0A7</accession>
<evidence type="ECO:0000256" key="1">
    <source>
        <dbReference type="SAM" id="SignalP"/>
    </source>
</evidence>
<dbReference type="SUPFAM" id="SSF109854">
    <property type="entry name" value="DinB/YfiT-like putative metalloenzymes"/>
    <property type="match status" value="1"/>
</dbReference>
<sequence length="213" mass="24307">MHRRNFLVKTALAAGGLSAFPFFAHTASSLTVPDEIMMIGPKEGYSPQVGTLVSMLNYNRSTIVGITKGLDIGQLDYLHDAKANTIGSLIMHLGATEVFYQANTFEGRDDFNEAEKKLWDDAMNLGDAGRKNIKGHELKYYIDRITEVREKTLRELKNKDDKWLMEIDKKWSNEKRSINTYWKWFHVCEHESNHRGQIAWLKSRLPGAKASAD</sequence>
<dbReference type="InterPro" id="IPR034660">
    <property type="entry name" value="DinB/YfiT-like"/>
</dbReference>
<dbReference type="EMBL" id="CP139960">
    <property type="protein sequence ID" value="WQD36511.1"/>
    <property type="molecule type" value="Genomic_DNA"/>
</dbReference>